<dbReference type="InterPro" id="IPR027417">
    <property type="entry name" value="P-loop_NTPase"/>
</dbReference>
<dbReference type="GO" id="GO:0005829">
    <property type="term" value="C:cytosol"/>
    <property type="evidence" value="ECO:0007669"/>
    <property type="project" value="UniProtKB-SubCell"/>
</dbReference>
<evidence type="ECO:0000256" key="1">
    <source>
        <dbReference type="ARBA" id="ARBA00004110"/>
    </source>
</evidence>
<feature type="domain" description="NACHT" evidence="9">
    <location>
        <begin position="85"/>
        <end position="215"/>
    </location>
</feature>
<dbReference type="PANTHER" id="PTHR45690">
    <property type="entry name" value="NACHT, LRR AND PYD DOMAINS-CONTAINING PROTEIN 12"/>
    <property type="match status" value="1"/>
</dbReference>
<keyword evidence="3" id="KW-0677">Repeat</keyword>
<dbReference type="Pfam" id="PF17776">
    <property type="entry name" value="NLRC4_HD2"/>
    <property type="match status" value="1"/>
</dbReference>
<evidence type="ECO:0000259" key="9">
    <source>
        <dbReference type="PROSITE" id="PS50837"/>
    </source>
</evidence>
<dbReference type="Gene3D" id="3.80.10.10">
    <property type="entry name" value="Ribonuclease Inhibitor"/>
    <property type="match status" value="1"/>
</dbReference>
<dbReference type="GO" id="GO:0005524">
    <property type="term" value="F:ATP binding"/>
    <property type="evidence" value="ECO:0007669"/>
    <property type="project" value="UniProtKB-KW"/>
</dbReference>
<keyword evidence="4" id="KW-0547">Nucleotide-binding</keyword>
<evidence type="ECO:0000256" key="4">
    <source>
        <dbReference type="ARBA" id="ARBA00022741"/>
    </source>
</evidence>
<evidence type="ECO:0000256" key="5">
    <source>
        <dbReference type="ARBA" id="ARBA00022840"/>
    </source>
</evidence>
<proteinExistence type="predicted"/>
<dbReference type="InterPro" id="IPR041267">
    <property type="entry name" value="NLRP_HD2"/>
</dbReference>
<evidence type="ECO:0000256" key="8">
    <source>
        <dbReference type="ARBA" id="ARBA00023233"/>
    </source>
</evidence>
<dbReference type="Pfam" id="PF05729">
    <property type="entry name" value="NACHT"/>
    <property type="match status" value="1"/>
</dbReference>
<keyword evidence="8" id="KW-1271">Inflammasome</keyword>
<organism evidence="10 11">
    <name type="scientific">Aquarana catesbeiana</name>
    <name type="common">American bullfrog</name>
    <name type="synonym">Rana catesbeiana</name>
    <dbReference type="NCBI Taxonomy" id="8400"/>
    <lineage>
        <taxon>Eukaryota</taxon>
        <taxon>Metazoa</taxon>
        <taxon>Chordata</taxon>
        <taxon>Craniata</taxon>
        <taxon>Vertebrata</taxon>
        <taxon>Euteleostomi</taxon>
        <taxon>Amphibia</taxon>
        <taxon>Batrachia</taxon>
        <taxon>Anura</taxon>
        <taxon>Neobatrachia</taxon>
        <taxon>Ranoidea</taxon>
        <taxon>Ranidae</taxon>
        <taxon>Aquarana</taxon>
    </lineage>
</organism>
<dbReference type="InterPro" id="IPR032675">
    <property type="entry name" value="LRR_dom_sf"/>
</dbReference>
<dbReference type="SUPFAM" id="SSF52540">
    <property type="entry name" value="P-loop containing nucleoside triphosphate hydrolases"/>
    <property type="match status" value="1"/>
</dbReference>
<accession>A0A2G9RXE0</accession>
<dbReference type="OrthoDB" id="120976at2759"/>
<reference evidence="11" key="1">
    <citation type="journal article" date="2017" name="Nat. Commun.">
        <title>The North American bullfrog draft genome provides insight into hormonal regulation of long noncoding RNA.</title>
        <authorList>
            <person name="Hammond S.A."/>
            <person name="Warren R.L."/>
            <person name="Vandervalk B.P."/>
            <person name="Kucuk E."/>
            <person name="Khan H."/>
            <person name="Gibb E.A."/>
            <person name="Pandoh P."/>
            <person name="Kirk H."/>
            <person name="Zhao Y."/>
            <person name="Jones M."/>
            <person name="Mungall A.J."/>
            <person name="Coope R."/>
            <person name="Pleasance S."/>
            <person name="Moore R.A."/>
            <person name="Holt R.A."/>
            <person name="Round J.M."/>
            <person name="Ohora S."/>
            <person name="Walle B.V."/>
            <person name="Veldhoen N."/>
            <person name="Helbing C.C."/>
            <person name="Birol I."/>
        </authorList>
    </citation>
    <scope>NUCLEOTIDE SEQUENCE [LARGE SCALE GENOMIC DNA]</scope>
</reference>
<dbReference type="PANTHER" id="PTHR45690:SF19">
    <property type="entry name" value="NACHT, LRR AND PYD DOMAINS-CONTAINING PROTEIN 3"/>
    <property type="match status" value="1"/>
</dbReference>
<keyword evidence="5" id="KW-0067">ATP-binding</keyword>
<comment type="subcellular location">
    <subcellularLocation>
        <location evidence="1">Inflammasome</location>
    </subcellularLocation>
</comment>
<dbReference type="InterPro" id="IPR007111">
    <property type="entry name" value="NACHT_NTPase"/>
</dbReference>
<dbReference type="AlphaFoldDB" id="A0A2G9RXE0"/>
<dbReference type="InterPro" id="IPR050637">
    <property type="entry name" value="NLRP_innate_immun_reg"/>
</dbReference>
<protein>
    <recommendedName>
        <fullName evidence="9">NACHT domain-containing protein</fullName>
    </recommendedName>
</protein>
<dbReference type="Gene3D" id="3.40.50.300">
    <property type="entry name" value="P-loop containing nucleotide triphosphate hydrolases"/>
    <property type="match status" value="1"/>
</dbReference>
<dbReference type="EMBL" id="KV930122">
    <property type="protein sequence ID" value="PIO32537.1"/>
    <property type="molecule type" value="Genomic_DNA"/>
</dbReference>
<evidence type="ECO:0000256" key="2">
    <source>
        <dbReference type="ARBA" id="ARBA00022490"/>
    </source>
</evidence>
<dbReference type="PROSITE" id="PS50837">
    <property type="entry name" value="NACHT"/>
    <property type="match status" value="1"/>
</dbReference>
<dbReference type="SUPFAM" id="SSF52047">
    <property type="entry name" value="RNI-like"/>
    <property type="match status" value="1"/>
</dbReference>
<evidence type="ECO:0000256" key="6">
    <source>
        <dbReference type="ARBA" id="ARBA00022843"/>
    </source>
</evidence>
<dbReference type="Proteomes" id="UP000228934">
    <property type="component" value="Unassembled WGS sequence"/>
</dbReference>
<evidence type="ECO:0000313" key="10">
    <source>
        <dbReference type="EMBL" id="PIO32537.1"/>
    </source>
</evidence>
<evidence type="ECO:0000313" key="11">
    <source>
        <dbReference type="Proteomes" id="UP000228934"/>
    </source>
</evidence>
<gene>
    <name evidence="10" type="ORF">AB205_0170020</name>
</gene>
<evidence type="ECO:0000256" key="3">
    <source>
        <dbReference type="ARBA" id="ARBA00022737"/>
    </source>
</evidence>
<sequence>MERTDTLVEHRPPGTTLEPQRFLINERYVNLIVVSTDRFRQRPQNELIQTGVTHEECLKETQTRLEHISLNRLFRWNHQSQCVPHAVLVSGVPGVGKTTLMLKFVYDWVTGKHYQRFGFVVFFRFRDLERLREVSLEEMILQQYPYLESQIGDILQDPKSLLFIFDGLDEIVHELYFRSSKLSNTKQRSHFGEIVVSLVRQSLLKGCSVLITSRPTRLASVDTGVFQRIAEIMGFLHEDRLIFFNNFFGNEELSEKAFHYVQKNDTLYTFCYIPSYCWILCTVLSMCFRAQPTISDQLMTSLPKTVTQLFVTFVSNILANHSQNKDGGHTARELLTSIGWMAEHGVMNHMIVFDERHLESFSVRNDNHLFSSFMMESGQPPDVDYTFLHLTLQEFFAALVHFINYNADGLQKTLDEAEFYKDGRAEIFLRFLCGLSDSSTRSMLKSHVGELSIQAARHAIAWIKENIVEKLKAVQSIEDKTDLLKLFYCLYESRNKALVSQCIGSNNVDLSGISLTPLDCSVLSFNLQCCKGTEEVNLSSCNIQSEGLRKLIPALHNIKSLRLYRNHLTDSSCPHLASGIRNNQTLRKLNLTMNNLEGPHFRDLMEALTTSQIEELQ</sequence>
<keyword evidence="2" id="KW-0963">Cytoplasm</keyword>
<evidence type="ECO:0000256" key="7">
    <source>
        <dbReference type="ARBA" id="ARBA00023198"/>
    </source>
</evidence>
<keyword evidence="11" id="KW-1185">Reference proteome</keyword>
<name>A0A2G9RXE0_AQUCT</name>
<keyword evidence="7" id="KW-0395">Inflammatory response</keyword>
<keyword evidence="6" id="KW-0832">Ubl conjugation</keyword>